<evidence type="ECO:0000256" key="1">
    <source>
        <dbReference type="ARBA" id="ARBA00022729"/>
    </source>
</evidence>
<reference evidence="3" key="1">
    <citation type="submission" date="2020-05" db="EMBL/GenBank/DDBJ databases">
        <authorList>
            <person name="Chiriac C."/>
            <person name="Salcher M."/>
            <person name="Ghai R."/>
            <person name="Kavagutti S V."/>
        </authorList>
    </citation>
    <scope>NUCLEOTIDE SEQUENCE</scope>
</reference>
<evidence type="ECO:0000313" key="3">
    <source>
        <dbReference type="EMBL" id="CAB5059840.1"/>
    </source>
</evidence>
<proteinExistence type="predicted"/>
<dbReference type="Pfam" id="PF00497">
    <property type="entry name" value="SBP_bac_3"/>
    <property type="match status" value="1"/>
</dbReference>
<organism evidence="3">
    <name type="scientific">freshwater metagenome</name>
    <dbReference type="NCBI Taxonomy" id="449393"/>
    <lineage>
        <taxon>unclassified sequences</taxon>
        <taxon>metagenomes</taxon>
        <taxon>ecological metagenomes</taxon>
    </lineage>
</organism>
<protein>
    <submittedName>
        <fullName evidence="3">Unannotated protein</fullName>
    </submittedName>
</protein>
<dbReference type="CDD" id="cd13530">
    <property type="entry name" value="PBP2_peptides_like"/>
    <property type="match status" value="1"/>
</dbReference>
<name>A0A6J7U3E9_9ZZZZ</name>
<gene>
    <name evidence="3" type="ORF">UFOPK4345_00213</name>
</gene>
<dbReference type="InterPro" id="IPR001638">
    <property type="entry name" value="Solute-binding_3/MltF_N"/>
</dbReference>
<sequence length="280" mass="29661">MTIKTRLTRMTIIVGSVAALGLASCGGSESNSACPTISEGKLTIATGTPAFEPWVVGDKPESGEGFEAAVAYAVASELGYTNENIVWVRTGFDEAVQPGAKNFDFNLQQYSITDERKATVSFSDPYYSTNQAVVGFADSPVASATKLSELKDLKFGAQSGTTSLDFILNVIKPTNEPFIYDDNAGAKAALEAKQIDAIVVDLPTAFYISAVEIEGSKVIGQFPLSDAVAADNFGLLFDKDNKLVDCVNTALATIKDSGTLAEIEKTWLADKTNAPVISLD</sequence>
<dbReference type="SMART" id="SM00062">
    <property type="entry name" value="PBPb"/>
    <property type="match status" value="1"/>
</dbReference>
<dbReference type="EMBL" id="CAFBQV010000017">
    <property type="protein sequence ID" value="CAB5059840.1"/>
    <property type="molecule type" value="Genomic_DNA"/>
</dbReference>
<dbReference type="PANTHER" id="PTHR35936">
    <property type="entry name" value="MEMBRANE-BOUND LYTIC MUREIN TRANSGLYCOSYLASE F"/>
    <property type="match status" value="1"/>
</dbReference>
<feature type="domain" description="Solute-binding protein family 3/N-terminal" evidence="2">
    <location>
        <begin position="41"/>
        <end position="271"/>
    </location>
</feature>
<keyword evidence="1" id="KW-0732">Signal</keyword>
<dbReference type="AlphaFoldDB" id="A0A6J7U3E9"/>
<dbReference type="SUPFAM" id="SSF53850">
    <property type="entry name" value="Periplasmic binding protein-like II"/>
    <property type="match status" value="1"/>
</dbReference>
<dbReference type="Gene3D" id="3.40.190.10">
    <property type="entry name" value="Periplasmic binding protein-like II"/>
    <property type="match status" value="2"/>
</dbReference>
<accession>A0A6J7U3E9</accession>
<dbReference type="PROSITE" id="PS51257">
    <property type="entry name" value="PROKAR_LIPOPROTEIN"/>
    <property type="match status" value="1"/>
</dbReference>
<dbReference type="PANTHER" id="PTHR35936:SF35">
    <property type="entry name" value="L-CYSTINE-BINDING PROTEIN TCYJ"/>
    <property type="match status" value="1"/>
</dbReference>
<evidence type="ECO:0000259" key="2">
    <source>
        <dbReference type="SMART" id="SM00062"/>
    </source>
</evidence>